<feature type="transmembrane region" description="Helical" evidence="10">
    <location>
        <begin position="45"/>
        <end position="68"/>
    </location>
</feature>
<keyword evidence="4" id="KW-1003">Cell membrane</keyword>
<comment type="similarity">
    <text evidence="2">Belongs to the TonB family.</text>
</comment>
<comment type="caution">
    <text evidence="12">The sequence shown here is derived from an EMBL/GenBank/DDBJ whole genome shotgun (WGS) entry which is preliminary data.</text>
</comment>
<dbReference type="GO" id="GO:0031992">
    <property type="term" value="F:energy transducer activity"/>
    <property type="evidence" value="ECO:0007669"/>
    <property type="project" value="TreeGrafter"/>
</dbReference>
<dbReference type="GO" id="GO:0015031">
    <property type="term" value="P:protein transport"/>
    <property type="evidence" value="ECO:0007669"/>
    <property type="project" value="UniProtKB-KW"/>
</dbReference>
<evidence type="ECO:0000256" key="4">
    <source>
        <dbReference type="ARBA" id="ARBA00022475"/>
    </source>
</evidence>
<evidence type="ECO:0000259" key="11">
    <source>
        <dbReference type="PROSITE" id="PS52015"/>
    </source>
</evidence>
<keyword evidence="13" id="KW-1185">Reference proteome</keyword>
<dbReference type="NCBIfam" id="TIGR01352">
    <property type="entry name" value="tonB_Cterm"/>
    <property type="match status" value="1"/>
</dbReference>
<keyword evidence="5" id="KW-0997">Cell inner membrane</keyword>
<reference evidence="12 13" key="1">
    <citation type="submission" date="2007-01" db="EMBL/GenBank/DDBJ databases">
        <authorList>
            <person name="Haygood M."/>
            <person name="Podell S."/>
            <person name="Anderson C."/>
            <person name="Hopkinson B."/>
            <person name="Roe K."/>
            <person name="Barbeau K."/>
            <person name="Gaasterland T."/>
            <person name="Ferriera S."/>
            <person name="Johnson J."/>
            <person name="Kravitz S."/>
            <person name="Beeson K."/>
            <person name="Sutton G."/>
            <person name="Rogers Y.-H."/>
            <person name="Friedman R."/>
            <person name="Frazier M."/>
            <person name="Venter J.C."/>
        </authorList>
    </citation>
    <scope>NUCLEOTIDE SEQUENCE [LARGE SCALE GENOMIC DNA]</scope>
    <source>
        <strain evidence="12 13">ATCC 23134</strain>
    </source>
</reference>
<organism evidence="12 13">
    <name type="scientific">Microscilla marina ATCC 23134</name>
    <dbReference type="NCBI Taxonomy" id="313606"/>
    <lineage>
        <taxon>Bacteria</taxon>
        <taxon>Pseudomonadati</taxon>
        <taxon>Bacteroidota</taxon>
        <taxon>Cytophagia</taxon>
        <taxon>Cytophagales</taxon>
        <taxon>Microscillaceae</taxon>
        <taxon>Microscilla</taxon>
    </lineage>
</organism>
<evidence type="ECO:0000256" key="6">
    <source>
        <dbReference type="ARBA" id="ARBA00022692"/>
    </source>
</evidence>
<proteinExistence type="inferred from homology"/>
<dbReference type="Gene3D" id="3.30.1150.10">
    <property type="match status" value="1"/>
</dbReference>
<dbReference type="InterPro" id="IPR008756">
    <property type="entry name" value="Peptidase_M56"/>
</dbReference>
<evidence type="ECO:0000313" key="12">
    <source>
        <dbReference type="EMBL" id="EAY31085.1"/>
    </source>
</evidence>
<dbReference type="PROSITE" id="PS52015">
    <property type="entry name" value="TONB_CTD"/>
    <property type="match status" value="1"/>
</dbReference>
<gene>
    <name evidence="12" type="ORF">M23134_07493</name>
</gene>
<evidence type="ECO:0000256" key="9">
    <source>
        <dbReference type="ARBA" id="ARBA00023136"/>
    </source>
</evidence>
<comment type="subcellular location">
    <subcellularLocation>
        <location evidence="1">Cell inner membrane</location>
        <topology evidence="1">Single-pass membrane protein</topology>
        <orientation evidence="1">Periplasmic side</orientation>
    </subcellularLocation>
</comment>
<feature type="transmembrane region" description="Helical" evidence="10">
    <location>
        <begin position="224"/>
        <end position="241"/>
    </location>
</feature>
<accession>A1ZEY3</accession>
<evidence type="ECO:0000256" key="5">
    <source>
        <dbReference type="ARBA" id="ARBA00022519"/>
    </source>
</evidence>
<keyword evidence="3" id="KW-0813">Transport</keyword>
<protein>
    <submittedName>
        <fullName evidence="12">TonB, putative</fullName>
    </submittedName>
</protein>
<evidence type="ECO:0000256" key="1">
    <source>
        <dbReference type="ARBA" id="ARBA00004383"/>
    </source>
</evidence>
<dbReference type="eggNOG" id="COG0810">
    <property type="taxonomic scope" value="Bacteria"/>
</dbReference>
<dbReference type="SUPFAM" id="SSF74653">
    <property type="entry name" value="TolA/TonB C-terminal domain"/>
    <property type="match status" value="1"/>
</dbReference>
<evidence type="ECO:0000256" key="10">
    <source>
        <dbReference type="SAM" id="Phobius"/>
    </source>
</evidence>
<evidence type="ECO:0000256" key="8">
    <source>
        <dbReference type="ARBA" id="ARBA00022989"/>
    </source>
</evidence>
<sequence length="359" mass="41534">MIALLIPLMEFNFSQQASPNVAVTLKTISVSATAVEHTIQSKVTWSISALLMSVYLLVCLLVATRFGLRMYRLVQIIRRSKIQVRTDHKWINTQGKLPTFSFMRYLFWDNTKELTPAERKKIINHELTHIRDLHSWDVMYMELVKIIFWFNPVVYFYDRSLKYHHEFIADAAVLKETSTKDYGKLLVQSLFKQMNLHLAHNFNQIEIKRRLVMMEKLRTPGYKFLKVFLLLPLLALVLFAFSNGSPGAKFTAPVNENYRFASVEGGLDLFYQKMSKEIKYPIDAKRKGIEGRVFVQFKIMANGQLSQFKILKGLSKACDKEAIRAIKAVPANWLPAKMDGQQIGQKITIPVMFSLEQNK</sequence>
<evidence type="ECO:0000313" key="13">
    <source>
        <dbReference type="Proteomes" id="UP000004095"/>
    </source>
</evidence>
<dbReference type="EMBL" id="AAWS01000004">
    <property type="protein sequence ID" value="EAY31085.1"/>
    <property type="molecule type" value="Genomic_DNA"/>
</dbReference>
<dbReference type="PANTHER" id="PTHR33446">
    <property type="entry name" value="PROTEIN TONB-RELATED"/>
    <property type="match status" value="1"/>
</dbReference>
<dbReference type="InterPro" id="IPR006260">
    <property type="entry name" value="TonB/TolA_C"/>
</dbReference>
<dbReference type="GO" id="GO:0098797">
    <property type="term" value="C:plasma membrane protein complex"/>
    <property type="evidence" value="ECO:0007669"/>
    <property type="project" value="TreeGrafter"/>
</dbReference>
<name>A1ZEY3_MICM2</name>
<evidence type="ECO:0000256" key="7">
    <source>
        <dbReference type="ARBA" id="ARBA00022927"/>
    </source>
</evidence>
<dbReference type="Pfam" id="PF05569">
    <property type="entry name" value="Peptidase_M56"/>
    <property type="match status" value="1"/>
</dbReference>
<evidence type="ECO:0000256" key="3">
    <source>
        <dbReference type="ARBA" id="ARBA00022448"/>
    </source>
</evidence>
<feature type="domain" description="TonB C-terminal" evidence="11">
    <location>
        <begin position="265"/>
        <end position="359"/>
    </location>
</feature>
<evidence type="ECO:0000256" key="2">
    <source>
        <dbReference type="ARBA" id="ARBA00006555"/>
    </source>
</evidence>
<keyword evidence="7" id="KW-0653">Protein transport</keyword>
<dbReference type="GO" id="GO:0055085">
    <property type="term" value="P:transmembrane transport"/>
    <property type="evidence" value="ECO:0007669"/>
    <property type="project" value="InterPro"/>
</dbReference>
<dbReference type="InterPro" id="IPR051045">
    <property type="entry name" value="TonB-dependent_transducer"/>
</dbReference>
<keyword evidence="9 10" id="KW-0472">Membrane</keyword>
<dbReference type="PANTHER" id="PTHR33446:SF2">
    <property type="entry name" value="PROTEIN TONB"/>
    <property type="match status" value="1"/>
</dbReference>
<dbReference type="AlphaFoldDB" id="A1ZEY3"/>
<keyword evidence="8 10" id="KW-1133">Transmembrane helix</keyword>
<dbReference type="Proteomes" id="UP000004095">
    <property type="component" value="Unassembled WGS sequence"/>
</dbReference>
<dbReference type="Pfam" id="PF03544">
    <property type="entry name" value="TonB_C"/>
    <property type="match status" value="1"/>
</dbReference>
<keyword evidence="6 10" id="KW-0812">Transmembrane</keyword>
<dbReference type="InterPro" id="IPR037682">
    <property type="entry name" value="TonB_C"/>
</dbReference>